<evidence type="ECO:0000313" key="1">
    <source>
        <dbReference type="EMBL" id="MEJ5217117.1"/>
    </source>
</evidence>
<reference evidence="1 2" key="1">
    <citation type="submission" date="2024-03" db="EMBL/GenBank/DDBJ databases">
        <title>Cognatishimia coralii sp. nov., a marine bacterium isolated from coral surrounding seawater.</title>
        <authorList>
            <person name="Liu X."/>
            <person name="Liu S."/>
            <person name="Sun H."/>
            <person name="Zhang Y."/>
        </authorList>
    </citation>
    <scope>NUCLEOTIDE SEQUENCE [LARGE SCALE GENOMIC DNA]</scope>
    <source>
        <strain evidence="1 2">D5M38</strain>
    </source>
</reference>
<proteinExistence type="predicted"/>
<protein>
    <submittedName>
        <fullName evidence="1">Uncharacterized protein</fullName>
    </submittedName>
</protein>
<evidence type="ECO:0000313" key="2">
    <source>
        <dbReference type="Proteomes" id="UP001368270"/>
    </source>
</evidence>
<sequence>MAEETKQASPGLAERVKQVRTLVKEAADAPMMAKPAAITFAVLQAVDLMEEIAVRLDGLGGGDA</sequence>
<accession>A0ABU8QCH8</accession>
<keyword evidence="2" id="KW-1185">Reference proteome</keyword>
<name>A0ABU8QCH8_9RHOB</name>
<gene>
    <name evidence="1" type="ORF">WG622_02600</name>
</gene>
<dbReference type="EMBL" id="JBBGAZ010000001">
    <property type="protein sequence ID" value="MEJ5217117.1"/>
    <property type="molecule type" value="Genomic_DNA"/>
</dbReference>
<comment type="caution">
    <text evidence="1">The sequence shown here is derived from an EMBL/GenBank/DDBJ whole genome shotgun (WGS) entry which is preliminary data.</text>
</comment>
<dbReference type="Proteomes" id="UP001368270">
    <property type="component" value="Unassembled WGS sequence"/>
</dbReference>
<dbReference type="RefSeq" id="WP_339402157.1">
    <property type="nucleotide sequence ID" value="NZ_JBBGAZ010000001.1"/>
</dbReference>
<organism evidence="1 2">
    <name type="scientific">Cognatishimia coralii</name>
    <dbReference type="NCBI Taxonomy" id="3083254"/>
    <lineage>
        <taxon>Bacteria</taxon>
        <taxon>Pseudomonadati</taxon>
        <taxon>Pseudomonadota</taxon>
        <taxon>Alphaproteobacteria</taxon>
        <taxon>Rhodobacterales</taxon>
        <taxon>Paracoccaceae</taxon>
        <taxon>Cognatishimia</taxon>
    </lineage>
</organism>